<protein>
    <submittedName>
        <fullName evidence="3">Uncharacterized protein</fullName>
    </submittedName>
</protein>
<feature type="region of interest" description="Disordered" evidence="1">
    <location>
        <begin position="44"/>
        <end position="72"/>
    </location>
</feature>
<gene>
    <name evidence="3" type="ORF">QO012_002996</name>
</gene>
<comment type="caution">
    <text evidence="3">The sequence shown here is derived from an EMBL/GenBank/DDBJ whole genome shotgun (WGS) entry which is preliminary data.</text>
</comment>
<dbReference type="Proteomes" id="UP001231124">
    <property type="component" value="Unassembled WGS sequence"/>
</dbReference>
<keyword evidence="2" id="KW-0812">Transmembrane</keyword>
<keyword evidence="2" id="KW-0472">Membrane</keyword>
<accession>A0ABU0I1L0</accession>
<dbReference type="EMBL" id="JAUSVP010000008">
    <property type="protein sequence ID" value="MDQ0448487.1"/>
    <property type="molecule type" value="Genomic_DNA"/>
</dbReference>
<evidence type="ECO:0000256" key="2">
    <source>
        <dbReference type="SAM" id="Phobius"/>
    </source>
</evidence>
<dbReference type="RefSeq" id="WP_238202498.1">
    <property type="nucleotide sequence ID" value="NZ_BPQE01000011.1"/>
</dbReference>
<reference evidence="3 4" key="1">
    <citation type="submission" date="2023-07" db="EMBL/GenBank/DDBJ databases">
        <title>Genomic Encyclopedia of Type Strains, Phase IV (KMG-IV): sequencing the most valuable type-strain genomes for metagenomic binning, comparative biology and taxonomic classification.</title>
        <authorList>
            <person name="Goeker M."/>
        </authorList>
    </citation>
    <scope>NUCLEOTIDE SEQUENCE [LARGE SCALE GENOMIC DNA]</scope>
    <source>
        <strain evidence="3 4">DSM 19013</strain>
    </source>
</reference>
<keyword evidence="2" id="KW-1133">Transmembrane helix</keyword>
<proteinExistence type="predicted"/>
<organism evidence="3 4">
    <name type="scientific">Methylobacterium aerolatum</name>
    <dbReference type="NCBI Taxonomy" id="418708"/>
    <lineage>
        <taxon>Bacteria</taxon>
        <taxon>Pseudomonadati</taxon>
        <taxon>Pseudomonadota</taxon>
        <taxon>Alphaproteobacteria</taxon>
        <taxon>Hyphomicrobiales</taxon>
        <taxon>Methylobacteriaceae</taxon>
        <taxon>Methylobacterium</taxon>
    </lineage>
</organism>
<evidence type="ECO:0000313" key="4">
    <source>
        <dbReference type="Proteomes" id="UP001231124"/>
    </source>
</evidence>
<feature type="transmembrane region" description="Helical" evidence="2">
    <location>
        <begin position="6"/>
        <end position="24"/>
    </location>
</feature>
<evidence type="ECO:0000256" key="1">
    <source>
        <dbReference type="SAM" id="MobiDB-lite"/>
    </source>
</evidence>
<name>A0ABU0I1L0_9HYPH</name>
<feature type="compositionally biased region" description="Basic and acidic residues" evidence="1">
    <location>
        <begin position="44"/>
        <end position="57"/>
    </location>
</feature>
<evidence type="ECO:0000313" key="3">
    <source>
        <dbReference type="EMBL" id="MDQ0448487.1"/>
    </source>
</evidence>
<sequence>MDPLKALAATVFCLVLFVLVLRLTRRLMEMAISAGHAEERRRLEQEALLDAETRTSADGDQPPAGHTLGAVP</sequence>
<keyword evidence="4" id="KW-1185">Reference proteome</keyword>